<evidence type="ECO:0000256" key="2">
    <source>
        <dbReference type="ARBA" id="ARBA00005898"/>
    </source>
</evidence>
<evidence type="ECO:0000256" key="17">
    <source>
        <dbReference type="ARBA" id="ARBA00075482"/>
    </source>
</evidence>
<dbReference type="PATRIC" id="fig|54915.3.peg.1234"/>
<comment type="cofactor">
    <cofactor evidence="20">
        <name>Mg(2+)</name>
        <dbReference type="ChEBI" id="CHEBI:18420"/>
    </cofactor>
</comment>
<feature type="binding site" evidence="20">
    <location>
        <position position="383"/>
    </location>
    <ligand>
        <name>meso-2,6-diaminopimelate</name>
        <dbReference type="ChEBI" id="CHEBI:57791"/>
    </ligand>
</feature>
<dbReference type="NCBIfam" id="NF001126">
    <property type="entry name" value="PRK00139.1-4"/>
    <property type="match status" value="1"/>
</dbReference>
<dbReference type="Proteomes" id="UP000036834">
    <property type="component" value="Unassembled WGS sequence"/>
</dbReference>
<feature type="binding site" evidence="20">
    <location>
        <position position="464"/>
    </location>
    <ligand>
        <name>meso-2,6-diaminopimelate</name>
        <dbReference type="ChEBI" id="CHEBI:57791"/>
    </ligand>
</feature>
<dbReference type="GO" id="GO:0051301">
    <property type="term" value="P:cell division"/>
    <property type="evidence" value="ECO:0007669"/>
    <property type="project" value="UniProtKB-KW"/>
</dbReference>
<dbReference type="GO" id="GO:0000287">
    <property type="term" value="F:magnesium ion binding"/>
    <property type="evidence" value="ECO:0007669"/>
    <property type="project" value="UniProtKB-UniRule"/>
</dbReference>
<comment type="pathway">
    <text evidence="1 20 21">Cell wall biogenesis; peptidoglycan biosynthesis.</text>
</comment>
<dbReference type="Proteomes" id="UP000319578">
    <property type="component" value="Unassembled WGS sequence"/>
</dbReference>
<dbReference type="InterPro" id="IPR018109">
    <property type="entry name" value="Folylpolyglutamate_synth_CS"/>
</dbReference>
<evidence type="ECO:0000256" key="19">
    <source>
        <dbReference type="ARBA" id="ARBA00081560"/>
    </source>
</evidence>
<evidence type="ECO:0000256" key="9">
    <source>
        <dbReference type="ARBA" id="ARBA00022960"/>
    </source>
</evidence>
<dbReference type="NCBIfam" id="NF001124">
    <property type="entry name" value="PRK00139.1-2"/>
    <property type="match status" value="1"/>
</dbReference>
<evidence type="ECO:0000256" key="21">
    <source>
        <dbReference type="RuleBase" id="RU004135"/>
    </source>
</evidence>
<dbReference type="InterPro" id="IPR036615">
    <property type="entry name" value="Mur_ligase_C_dom_sf"/>
</dbReference>
<dbReference type="SUPFAM" id="SSF53623">
    <property type="entry name" value="MurD-like peptide ligases, catalytic domain"/>
    <property type="match status" value="1"/>
</dbReference>
<feature type="binding site" evidence="20">
    <location>
        <position position="177"/>
    </location>
    <ligand>
        <name>UDP-N-acetyl-alpha-D-muramoyl-L-alanyl-D-glutamate</name>
        <dbReference type="ChEBI" id="CHEBI:83900"/>
    </ligand>
</feature>
<dbReference type="EMBL" id="LGIQ01000007">
    <property type="protein sequence ID" value="KNB72462.1"/>
    <property type="molecule type" value="Genomic_DNA"/>
</dbReference>
<feature type="binding site" evidence="20">
    <location>
        <begin position="150"/>
        <end position="151"/>
    </location>
    <ligand>
        <name>UDP-N-acetyl-alpha-D-muramoyl-L-alanyl-D-glutamate</name>
        <dbReference type="ChEBI" id="CHEBI:83900"/>
    </ligand>
</feature>
<keyword evidence="10 20" id="KW-0573">Peptidoglycan synthesis</keyword>
<evidence type="ECO:0000256" key="20">
    <source>
        <dbReference type="HAMAP-Rule" id="MF_00208"/>
    </source>
</evidence>
<keyword evidence="9 20" id="KW-0133">Cell shape</keyword>
<dbReference type="GO" id="GO:0008360">
    <property type="term" value="P:regulation of cell shape"/>
    <property type="evidence" value="ECO:0007669"/>
    <property type="project" value="UniProtKB-KW"/>
</dbReference>
<keyword evidence="12 20" id="KW-0961">Cell wall biogenesis/degradation</keyword>
<dbReference type="Pfam" id="PF02875">
    <property type="entry name" value="Mur_ligase_C"/>
    <property type="match status" value="1"/>
</dbReference>
<dbReference type="InterPro" id="IPR035911">
    <property type="entry name" value="MurE/MurF_N"/>
</dbReference>
<keyword evidence="5 20" id="KW-0132">Cell division</keyword>
<feature type="binding site" evidence="20">
    <location>
        <begin position="407"/>
        <end position="410"/>
    </location>
    <ligand>
        <name>meso-2,6-diaminopimelate</name>
        <dbReference type="ChEBI" id="CHEBI:57791"/>
    </ligand>
</feature>
<feature type="binding site" evidence="20">
    <location>
        <begin position="108"/>
        <end position="114"/>
    </location>
    <ligand>
        <name>ATP</name>
        <dbReference type="ChEBI" id="CHEBI:30616"/>
    </ligand>
</feature>
<evidence type="ECO:0000256" key="3">
    <source>
        <dbReference type="ARBA" id="ARBA00022490"/>
    </source>
</evidence>
<dbReference type="PANTHER" id="PTHR23135:SF4">
    <property type="entry name" value="UDP-N-ACETYLMURAMOYL-L-ALANYL-D-GLUTAMATE--2,6-DIAMINOPIMELATE LIGASE MURE HOMOLOG, CHLOROPLASTIC"/>
    <property type="match status" value="1"/>
</dbReference>
<dbReference type="AlphaFoldDB" id="A0A0K9YUY2"/>
<dbReference type="InterPro" id="IPR036565">
    <property type="entry name" value="Mur-like_cat_sf"/>
</dbReference>
<dbReference type="STRING" id="54915.ADS79_11380"/>
<keyword evidence="4 20" id="KW-0436">Ligase</keyword>
<dbReference type="GO" id="GO:0004326">
    <property type="term" value="F:tetrahydrofolylpolyglutamate synthase activity"/>
    <property type="evidence" value="ECO:0007669"/>
    <property type="project" value="InterPro"/>
</dbReference>
<comment type="function">
    <text evidence="14 20">Catalyzes the addition of meso-diaminopimelic acid to the nucleotide precursor UDP-N-acetylmuramoyl-L-alanyl-D-glutamate (UMAG) in the biosynthesis of bacterial cell-wall peptidoglycan.</text>
</comment>
<evidence type="ECO:0000256" key="13">
    <source>
        <dbReference type="ARBA" id="ARBA00050251"/>
    </source>
</evidence>
<reference evidence="25 28" key="3">
    <citation type="submission" date="2019-06" db="EMBL/GenBank/DDBJ databases">
        <title>Whole genome shotgun sequence of Brevibacillus reuszeri NBRC 15719.</title>
        <authorList>
            <person name="Hosoyama A."/>
            <person name="Uohara A."/>
            <person name="Ohji S."/>
            <person name="Ichikawa N."/>
        </authorList>
    </citation>
    <scope>NUCLEOTIDE SEQUENCE [LARGE SCALE GENOMIC DNA]</scope>
    <source>
        <strain evidence="25 28">NBRC 15719</strain>
    </source>
</reference>
<accession>A0A0K9YUY2</accession>
<sequence>MFLRDLLMPLLPYQVTGDDSMEITGLTADSRQVKPGFLFVCLTGYTVDGHTFAAQAVNNGAVAVLSEKDLDVPATIVRVPDTRRAMAMLADRIFGSPTRELKVIGVTGTNGKTTTTHLIDKILRDQRKQTGLIGTIHMRIGDVTEEVKNTTPDAVDLQRSFRRMCDVNTDYAIIEVSSHALEMGRVRGCNIHTAVFTNLTQDHLDYHKTMDNYRYAKSLLFSQLGNSYDPDRLKTAVLNADDDASELYATVTPARVITYGIDRAADVRATDIEITSKGTSFTAHTFAGSVRFNLRMMGKFNVYNALAAIAVTLAEGIILEEIKASLETVAGVDGRFEAVEAGQPFAVLVDYSHTPDSLENALMTIKEFAKGRIFCVVGCGGDRDRTKRPIMAQIATKYADMTVLTSDNPRSEEPQAIIDDMLAGLASVSKNSYTSVVDRREAINHAVSLAKAEDVILIAGKGHETYQIIKSEVLSFDDREVAREAIARYNQE</sequence>
<comment type="PTM">
    <text evidence="20">Carboxylation is probably crucial for Mg(2+) binding and, consequently, for the gamma-phosphate positioning of ATP.</text>
</comment>
<dbReference type="GO" id="GO:0005524">
    <property type="term" value="F:ATP binding"/>
    <property type="evidence" value="ECO:0007669"/>
    <property type="project" value="UniProtKB-UniRule"/>
</dbReference>
<dbReference type="InterPro" id="IPR004101">
    <property type="entry name" value="Mur_ligase_C"/>
</dbReference>
<keyword evidence="7 20" id="KW-0067">ATP-binding</keyword>
<feature type="binding site" evidence="20">
    <location>
        <position position="185"/>
    </location>
    <ligand>
        <name>UDP-N-acetyl-alpha-D-muramoyl-L-alanyl-D-glutamate</name>
        <dbReference type="ChEBI" id="CHEBI:83900"/>
    </ligand>
</feature>
<evidence type="ECO:0000259" key="24">
    <source>
        <dbReference type="Pfam" id="PF08245"/>
    </source>
</evidence>
<dbReference type="Pfam" id="PF08245">
    <property type="entry name" value="Mur_ligase_M"/>
    <property type="match status" value="1"/>
</dbReference>
<comment type="catalytic activity">
    <reaction evidence="13 20">
        <text>UDP-N-acetyl-alpha-D-muramoyl-L-alanyl-D-glutamate + meso-2,6-diaminopimelate + ATP = UDP-N-acetyl-alpha-D-muramoyl-L-alanyl-gamma-D-glutamyl-meso-2,6-diaminopimelate + ADP + phosphate + H(+)</text>
        <dbReference type="Rhea" id="RHEA:23676"/>
        <dbReference type="ChEBI" id="CHEBI:15378"/>
        <dbReference type="ChEBI" id="CHEBI:30616"/>
        <dbReference type="ChEBI" id="CHEBI:43474"/>
        <dbReference type="ChEBI" id="CHEBI:57791"/>
        <dbReference type="ChEBI" id="CHEBI:83900"/>
        <dbReference type="ChEBI" id="CHEBI:83905"/>
        <dbReference type="ChEBI" id="CHEBI:456216"/>
        <dbReference type="EC" id="6.3.2.13"/>
    </reaction>
</comment>
<evidence type="ECO:0000313" key="25">
    <source>
        <dbReference type="EMBL" id="GED70621.1"/>
    </source>
</evidence>
<evidence type="ECO:0000259" key="22">
    <source>
        <dbReference type="Pfam" id="PF01225"/>
    </source>
</evidence>
<evidence type="ECO:0000256" key="18">
    <source>
        <dbReference type="ARBA" id="ARBA00076158"/>
    </source>
</evidence>
<proteinExistence type="inferred from homology"/>
<feature type="binding site" evidence="20">
    <location>
        <position position="30"/>
    </location>
    <ligand>
        <name>UDP-N-acetyl-alpha-D-muramoyl-L-alanyl-D-glutamate</name>
        <dbReference type="ChEBI" id="CHEBI:83900"/>
    </ligand>
</feature>
<dbReference type="GO" id="GO:0071555">
    <property type="term" value="P:cell wall organization"/>
    <property type="evidence" value="ECO:0007669"/>
    <property type="project" value="UniProtKB-KW"/>
</dbReference>
<protein>
    <recommendedName>
        <fullName evidence="16 20">UDP-N-acetylmuramoyl-L-alanyl-D-glutamate--2,6-diaminopimelate ligase</fullName>
        <ecNumber evidence="15 20">6.3.2.13</ecNumber>
    </recommendedName>
    <alternativeName>
        <fullName evidence="17 20">Meso-A2pm-adding enzyme</fullName>
    </alternativeName>
    <alternativeName>
        <fullName evidence="18 20">Meso-diaminopimelate-adding enzyme</fullName>
    </alternativeName>
    <alternativeName>
        <fullName evidence="19 20">UDP-MurNAc-L-Ala-D-Glu:meso-diaminopimelate ligase</fullName>
    </alternativeName>
    <alternativeName>
        <fullName evidence="20">UDP-MurNAc-tripeptide synthetase</fullName>
    </alternativeName>
    <alternativeName>
        <fullName evidence="20">UDP-N-acetylmuramyl-tripeptide synthetase</fullName>
    </alternativeName>
</protein>
<comment type="caution">
    <text evidence="20">Lacks conserved residue(s) required for the propagation of feature annotation.</text>
</comment>
<dbReference type="GO" id="GO:0008765">
    <property type="term" value="F:UDP-N-acetylmuramoylalanyl-D-glutamate-2,6-diaminopimelate ligase activity"/>
    <property type="evidence" value="ECO:0007669"/>
    <property type="project" value="UniProtKB-UniRule"/>
</dbReference>
<feature type="binding site" evidence="20">
    <location>
        <position position="149"/>
    </location>
    <ligand>
        <name>UDP-N-acetyl-alpha-D-muramoyl-L-alanyl-D-glutamate</name>
        <dbReference type="ChEBI" id="CHEBI:83900"/>
    </ligand>
</feature>
<feature type="short sequence motif" description="Meso-diaminopimelate recognition motif" evidence="20">
    <location>
        <begin position="407"/>
        <end position="410"/>
    </location>
</feature>
<feature type="domain" description="Mur ligase central" evidence="24">
    <location>
        <begin position="106"/>
        <end position="311"/>
    </location>
</feature>
<evidence type="ECO:0000256" key="6">
    <source>
        <dbReference type="ARBA" id="ARBA00022741"/>
    </source>
</evidence>
<dbReference type="Gene3D" id="3.90.190.20">
    <property type="entry name" value="Mur ligase, C-terminal domain"/>
    <property type="match status" value="1"/>
</dbReference>
<dbReference type="InterPro" id="IPR013221">
    <property type="entry name" value="Mur_ligase_cen"/>
</dbReference>
<evidence type="ECO:0000256" key="7">
    <source>
        <dbReference type="ARBA" id="ARBA00022840"/>
    </source>
</evidence>
<evidence type="ECO:0000256" key="10">
    <source>
        <dbReference type="ARBA" id="ARBA00022984"/>
    </source>
</evidence>
<keyword evidence="11 20" id="KW-0131">Cell cycle</keyword>
<reference evidence="26" key="2">
    <citation type="submission" date="2015-07" db="EMBL/GenBank/DDBJ databases">
        <title>MeaNS - Measles Nucleotide Surveillance Program.</title>
        <authorList>
            <person name="Tran T."/>
            <person name="Druce J."/>
        </authorList>
    </citation>
    <scope>NUCLEOTIDE SEQUENCE</scope>
    <source>
        <strain evidence="26">DSM 9887</strain>
    </source>
</reference>
<feature type="modified residue" description="N6-carboxylysine" evidence="20">
    <location>
        <position position="217"/>
    </location>
</feature>
<evidence type="ECO:0000256" key="16">
    <source>
        <dbReference type="ARBA" id="ARBA00072883"/>
    </source>
</evidence>
<feature type="domain" description="Mur ligase N-terminal catalytic" evidence="22">
    <location>
        <begin position="22"/>
        <end position="91"/>
    </location>
</feature>
<dbReference type="RefSeq" id="WP_049738515.1">
    <property type="nucleotide sequence ID" value="NZ_BJON01000016.1"/>
</dbReference>
<evidence type="ECO:0000313" key="26">
    <source>
        <dbReference type="EMBL" id="KNB72462.1"/>
    </source>
</evidence>
<dbReference type="EMBL" id="BJON01000016">
    <property type="protein sequence ID" value="GED70621.1"/>
    <property type="molecule type" value="Genomic_DNA"/>
</dbReference>
<comment type="subcellular location">
    <subcellularLocation>
        <location evidence="20 21">Cytoplasm</location>
    </subcellularLocation>
</comment>
<dbReference type="EC" id="6.3.2.13" evidence="15 20"/>
<dbReference type="UniPathway" id="UPA00219"/>
<dbReference type="HAMAP" id="MF_00208">
    <property type="entry name" value="MurE"/>
    <property type="match status" value="1"/>
</dbReference>
<keyword evidence="6 20" id="KW-0547">Nucleotide-binding</keyword>
<keyword evidence="3 20" id="KW-0963">Cytoplasm</keyword>
<keyword evidence="28" id="KW-1185">Reference proteome</keyword>
<dbReference type="GO" id="GO:0009252">
    <property type="term" value="P:peptidoglycan biosynthetic process"/>
    <property type="evidence" value="ECO:0007669"/>
    <property type="project" value="UniProtKB-UniRule"/>
</dbReference>
<evidence type="ECO:0000256" key="15">
    <source>
        <dbReference type="ARBA" id="ARBA00066633"/>
    </source>
</evidence>
<comment type="similarity">
    <text evidence="2 20">Belongs to the MurCDEF family. MurE subfamily.</text>
</comment>
<gene>
    <name evidence="20 25" type="primary">murE</name>
    <name evidence="26" type="ORF">ADS79_11380</name>
    <name evidence="25" type="ORF">BRE01_43230</name>
</gene>
<dbReference type="Gene3D" id="3.40.1190.10">
    <property type="entry name" value="Mur-like, catalytic domain"/>
    <property type="match status" value="1"/>
</dbReference>
<comment type="caution">
    <text evidence="26">The sequence shown here is derived from an EMBL/GenBank/DDBJ whole genome shotgun (WGS) entry which is preliminary data.</text>
</comment>
<dbReference type="InterPro" id="IPR000713">
    <property type="entry name" value="Mur_ligase_N"/>
</dbReference>
<evidence type="ECO:0000256" key="14">
    <source>
        <dbReference type="ARBA" id="ARBA00056782"/>
    </source>
</evidence>
<dbReference type="PROSITE" id="PS01011">
    <property type="entry name" value="FOLYLPOLYGLU_SYNT_1"/>
    <property type="match status" value="1"/>
</dbReference>
<keyword evidence="8 20" id="KW-0460">Magnesium</keyword>
<evidence type="ECO:0000313" key="27">
    <source>
        <dbReference type="Proteomes" id="UP000036834"/>
    </source>
</evidence>
<dbReference type="FunFam" id="3.40.1390.10:FF:000005">
    <property type="entry name" value="UDP-N-acetylmuramoyl-L-alanyl-D-glutamate--2,6-diaminopimelate ligase"/>
    <property type="match status" value="1"/>
</dbReference>
<evidence type="ECO:0000313" key="28">
    <source>
        <dbReference type="Proteomes" id="UP000319578"/>
    </source>
</evidence>
<feature type="binding site" evidence="20">
    <location>
        <position position="460"/>
    </location>
    <ligand>
        <name>meso-2,6-diaminopimelate</name>
        <dbReference type="ChEBI" id="CHEBI:57791"/>
    </ligand>
</feature>
<organism evidence="26 27">
    <name type="scientific">Brevibacillus reuszeri</name>
    <dbReference type="NCBI Taxonomy" id="54915"/>
    <lineage>
        <taxon>Bacteria</taxon>
        <taxon>Bacillati</taxon>
        <taxon>Bacillota</taxon>
        <taxon>Bacilli</taxon>
        <taxon>Bacillales</taxon>
        <taxon>Paenibacillaceae</taxon>
        <taxon>Brevibacillus</taxon>
    </lineage>
</organism>
<dbReference type="FunFam" id="3.90.190.20:FF:000006">
    <property type="entry name" value="UDP-N-acetylmuramoyl-L-alanyl-D-glutamate--2,6-diaminopimelate ligase"/>
    <property type="match status" value="1"/>
</dbReference>
<evidence type="ECO:0000256" key="5">
    <source>
        <dbReference type="ARBA" id="ARBA00022618"/>
    </source>
</evidence>
<evidence type="ECO:0000256" key="4">
    <source>
        <dbReference type="ARBA" id="ARBA00022598"/>
    </source>
</evidence>
<reference evidence="27" key="1">
    <citation type="submission" date="2015-07" db="EMBL/GenBank/DDBJ databases">
        <title>Genome sequencing project for genomic taxonomy and phylogenomics of Bacillus-like bacteria.</title>
        <authorList>
            <person name="Liu B."/>
            <person name="Wang J."/>
            <person name="Zhu Y."/>
            <person name="Liu G."/>
            <person name="Chen Q."/>
            <person name="Chen Z."/>
            <person name="Lan J."/>
            <person name="Che J."/>
            <person name="Ge C."/>
            <person name="Shi H."/>
            <person name="Pan Z."/>
            <person name="Liu X."/>
        </authorList>
    </citation>
    <scope>NUCLEOTIDE SEQUENCE [LARGE SCALE GENOMIC DNA]</scope>
    <source>
        <strain evidence="27">DSM 9887</strain>
    </source>
</reference>
<dbReference type="Pfam" id="PF01225">
    <property type="entry name" value="Mur_ligase"/>
    <property type="match status" value="1"/>
</dbReference>
<dbReference type="SUPFAM" id="SSF63418">
    <property type="entry name" value="MurE/MurF N-terminal domain"/>
    <property type="match status" value="1"/>
</dbReference>
<dbReference type="PANTHER" id="PTHR23135">
    <property type="entry name" value="MUR LIGASE FAMILY MEMBER"/>
    <property type="match status" value="1"/>
</dbReference>
<evidence type="ECO:0000259" key="23">
    <source>
        <dbReference type="Pfam" id="PF02875"/>
    </source>
</evidence>
<dbReference type="NCBIfam" id="TIGR01085">
    <property type="entry name" value="murE"/>
    <property type="match status" value="1"/>
</dbReference>
<evidence type="ECO:0000256" key="12">
    <source>
        <dbReference type="ARBA" id="ARBA00023316"/>
    </source>
</evidence>
<dbReference type="InterPro" id="IPR005761">
    <property type="entry name" value="UDP-N-AcMur-Glu-dNH2Pim_ligase"/>
</dbReference>
<dbReference type="OrthoDB" id="9800958at2"/>
<dbReference type="SUPFAM" id="SSF53244">
    <property type="entry name" value="MurD-like peptide ligases, peptide-binding domain"/>
    <property type="match status" value="1"/>
</dbReference>
<evidence type="ECO:0000256" key="1">
    <source>
        <dbReference type="ARBA" id="ARBA00004752"/>
    </source>
</evidence>
<name>A0A0K9YUY2_9BACL</name>
<feature type="domain" description="Mur ligase C-terminal" evidence="23">
    <location>
        <begin position="334"/>
        <end position="462"/>
    </location>
</feature>
<evidence type="ECO:0000256" key="11">
    <source>
        <dbReference type="ARBA" id="ARBA00023306"/>
    </source>
</evidence>
<dbReference type="Gene3D" id="3.40.1390.10">
    <property type="entry name" value="MurE/MurF, N-terminal domain"/>
    <property type="match status" value="1"/>
</dbReference>
<dbReference type="GO" id="GO:0005737">
    <property type="term" value="C:cytoplasm"/>
    <property type="evidence" value="ECO:0007669"/>
    <property type="project" value="UniProtKB-SubCell"/>
</dbReference>
<evidence type="ECO:0000256" key="8">
    <source>
        <dbReference type="ARBA" id="ARBA00022842"/>
    </source>
</evidence>